<name>A0A919MMY7_9ACTN</name>
<proteinExistence type="predicted"/>
<organism evidence="2 3">
    <name type="scientific">Actinoplanes nipponensis</name>
    <dbReference type="NCBI Taxonomy" id="135950"/>
    <lineage>
        <taxon>Bacteria</taxon>
        <taxon>Bacillati</taxon>
        <taxon>Actinomycetota</taxon>
        <taxon>Actinomycetes</taxon>
        <taxon>Micromonosporales</taxon>
        <taxon>Micromonosporaceae</taxon>
        <taxon>Actinoplanes</taxon>
    </lineage>
</organism>
<comment type="caution">
    <text evidence="2">The sequence shown here is derived from an EMBL/GenBank/DDBJ whole genome shotgun (WGS) entry which is preliminary data.</text>
</comment>
<dbReference type="RefSeq" id="WP_203771172.1">
    <property type="nucleotide sequence ID" value="NZ_BAAAYJ010000062.1"/>
</dbReference>
<gene>
    <name evidence="2" type="ORF">Ani05nite_45550</name>
</gene>
<sequence length="278" mass="29597">MPAQPELPLRPMTLGELLDAAMALMRARALPLLVAGAGLGLLEQALLVPLRAAAFVSAPYYGPARGHFGQWWLVTALGFGTETVILTLLGALAAAAAGPALLGRRVRHRELWARTRPLSTVSVALLLGVLAGAALFAGFVPWLILYGLGGLTSAVLVIDRAGNPFSALARSARLTARSGLRGFWTLLCAYLTWFVIRFALGSGWVWILTRLSGGEPAWLTWLTPAAWVLANAVAYSALACVAAVLLLETRIRTEGLDIAVGRARSRGEDDYATLVYAR</sequence>
<evidence type="ECO:0000313" key="2">
    <source>
        <dbReference type="EMBL" id="GIE51021.1"/>
    </source>
</evidence>
<feature type="transmembrane region" description="Helical" evidence="1">
    <location>
        <begin position="70"/>
        <end position="97"/>
    </location>
</feature>
<reference evidence="2" key="1">
    <citation type="submission" date="2021-01" db="EMBL/GenBank/DDBJ databases">
        <title>Whole genome shotgun sequence of Actinoplanes nipponensis NBRC 14063.</title>
        <authorList>
            <person name="Komaki H."/>
            <person name="Tamura T."/>
        </authorList>
    </citation>
    <scope>NUCLEOTIDE SEQUENCE</scope>
    <source>
        <strain evidence="2">NBRC 14063</strain>
    </source>
</reference>
<evidence type="ECO:0000256" key="1">
    <source>
        <dbReference type="SAM" id="Phobius"/>
    </source>
</evidence>
<dbReference type="EMBL" id="BOMQ01000053">
    <property type="protein sequence ID" value="GIE51021.1"/>
    <property type="molecule type" value="Genomic_DNA"/>
</dbReference>
<feature type="transmembrane region" description="Helical" evidence="1">
    <location>
        <begin position="227"/>
        <end position="247"/>
    </location>
</feature>
<keyword evidence="3" id="KW-1185">Reference proteome</keyword>
<keyword evidence="1" id="KW-0472">Membrane</keyword>
<keyword evidence="1" id="KW-0812">Transmembrane</keyword>
<dbReference type="AlphaFoldDB" id="A0A919MMY7"/>
<accession>A0A919MMY7</accession>
<dbReference type="Proteomes" id="UP000647172">
    <property type="component" value="Unassembled WGS sequence"/>
</dbReference>
<evidence type="ECO:0008006" key="4">
    <source>
        <dbReference type="Google" id="ProtNLM"/>
    </source>
</evidence>
<feature type="transmembrane region" description="Helical" evidence="1">
    <location>
        <begin position="183"/>
        <end position="207"/>
    </location>
</feature>
<protein>
    <recommendedName>
        <fullName evidence="4">Membrane domain of glycerophosphoryl diester phosphodiesterase</fullName>
    </recommendedName>
</protein>
<feature type="transmembrane region" description="Helical" evidence="1">
    <location>
        <begin position="118"/>
        <end position="137"/>
    </location>
</feature>
<evidence type="ECO:0000313" key="3">
    <source>
        <dbReference type="Proteomes" id="UP000647172"/>
    </source>
</evidence>
<keyword evidence="1" id="KW-1133">Transmembrane helix</keyword>
<feature type="transmembrane region" description="Helical" evidence="1">
    <location>
        <begin position="143"/>
        <end position="162"/>
    </location>
</feature>